<dbReference type="GO" id="GO:0030126">
    <property type="term" value="C:COPI vesicle coat"/>
    <property type="evidence" value="ECO:0007669"/>
    <property type="project" value="TreeGrafter"/>
</dbReference>
<dbReference type="InterPro" id="IPR016024">
    <property type="entry name" value="ARM-type_fold"/>
</dbReference>
<dbReference type="Proteomes" id="UP000681720">
    <property type="component" value="Unassembled WGS sequence"/>
</dbReference>
<protein>
    <recommendedName>
        <fullName evidence="1">Clathrin/coatomer adaptor adaptin-like N-terminal domain-containing protein</fullName>
    </recommendedName>
</protein>
<dbReference type="InterPro" id="IPR002553">
    <property type="entry name" value="Clathrin/coatomer_adapt-like_N"/>
</dbReference>
<dbReference type="EMBL" id="CAJOBJ010142295">
    <property type="protein sequence ID" value="CAF4768674.1"/>
    <property type="molecule type" value="Genomic_DNA"/>
</dbReference>
<dbReference type="AlphaFoldDB" id="A0A8S3AV69"/>
<dbReference type="GO" id="GO:0009306">
    <property type="term" value="P:protein secretion"/>
    <property type="evidence" value="ECO:0007669"/>
    <property type="project" value="TreeGrafter"/>
</dbReference>
<dbReference type="InterPro" id="IPR017106">
    <property type="entry name" value="Coatomer_gsu"/>
</dbReference>
<comment type="caution">
    <text evidence="3">The sequence shown here is derived from an EMBL/GenBank/DDBJ whole genome shotgun (WGS) entry which is preliminary data.</text>
</comment>
<feature type="domain" description="Clathrin/coatomer adaptor adaptin-like N-terminal" evidence="1">
    <location>
        <begin position="4"/>
        <end position="56"/>
    </location>
</feature>
<sequence>GYEYKKAIVNTIISIVEENPEAKEAGLTHLCEFIEDCEHKSLATGILHLFGCEGPRHQ</sequence>
<dbReference type="Proteomes" id="UP000676336">
    <property type="component" value="Unassembled WGS sequence"/>
</dbReference>
<dbReference type="InterPro" id="IPR011989">
    <property type="entry name" value="ARM-like"/>
</dbReference>
<name>A0A8S3AV69_9BILA</name>
<dbReference type="GO" id="GO:0000139">
    <property type="term" value="C:Golgi membrane"/>
    <property type="evidence" value="ECO:0007669"/>
    <property type="project" value="TreeGrafter"/>
</dbReference>
<dbReference type="PANTHER" id="PTHR10261:SF0">
    <property type="entry name" value="COATOMER SUBUNIT GAMMA-2"/>
    <property type="match status" value="1"/>
</dbReference>
<dbReference type="EMBL" id="CAJOBI010112232">
    <property type="protein sequence ID" value="CAF4638594.1"/>
    <property type="molecule type" value="Genomic_DNA"/>
</dbReference>
<dbReference type="GO" id="GO:0006886">
    <property type="term" value="P:intracellular protein transport"/>
    <property type="evidence" value="ECO:0007669"/>
    <property type="project" value="InterPro"/>
</dbReference>
<evidence type="ECO:0000259" key="1">
    <source>
        <dbReference type="Pfam" id="PF01602"/>
    </source>
</evidence>
<evidence type="ECO:0000313" key="2">
    <source>
        <dbReference type="EMBL" id="CAF4638594.1"/>
    </source>
</evidence>
<gene>
    <name evidence="3" type="ORF">GIL414_LOCUS45856</name>
    <name evidence="4" type="ORF">GIL414_LOCUS57474</name>
    <name evidence="2" type="ORF">SMN809_LOCUS40592</name>
</gene>
<dbReference type="GO" id="GO:0006891">
    <property type="term" value="P:intra-Golgi vesicle-mediated transport"/>
    <property type="evidence" value="ECO:0007669"/>
    <property type="project" value="TreeGrafter"/>
</dbReference>
<organism evidence="3 5">
    <name type="scientific">Rotaria magnacalcarata</name>
    <dbReference type="NCBI Taxonomy" id="392030"/>
    <lineage>
        <taxon>Eukaryota</taxon>
        <taxon>Metazoa</taxon>
        <taxon>Spiralia</taxon>
        <taxon>Gnathifera</taxon>
        <taxon>Rotifera</taxon>
        <taxon>Eurotatoria</taxon>
        <taxon>Bdelloidea</taxon>
        <taxon>Philodinida</taxon>
        <taxon>Philodinidae</taxon>
        <taxon>Rotaria</taxon>
    </lineage>
</organism>
<dbReference type="Gene3D" id="1.25.10.10">
    <property type="entry name" value="Leucine-rich Repeat Variant"/>
    <property type="match status" value="1"/>
</dbReference>
<dbReference type="Pfam" id="PF01602">
    <property type="entry name" value="Adaptin_N"/>
    <property type="match status" value="1"/>
</dbReference>
<accession>A0A8S3AV69</accession>
<feature type="non-terminal residue" evidence="3">
    <location>
        <position position="1"/>
    </location>
</feature>
<dbReference type="PANTHER" id="PTHR10261">
    <property type="entry name" value="COATOMER SUBUNIT GAMMA"/>
    <property type="match status" value="1"/>
</dbReference>
<feature type="non-terminal residue" evidence="3">
    <location>
        <position position="58"/>
    </location>
</feature>
<dbReference type="SUPFAM" id="SSF48371">
    <property type="entry name" value="ARM repeat"/>
    <property type="match status" value="1"/>
</dbReference>
<evidence type="ECO:0000313" key="3">
    <source>
        <dbReference type="EMBL" id="CAF4768674.1"/>
    </source>
</evidence>
<dbReference type="GO" id="GO:0006888">
    <property type="term" value="P:endoplasmic reticulum to Golgi vesicle-mediated transport"/>
    <property type="evidence" value="ECO:0007669"/>
    <property type="project" value="TreeGrafter"/>
</dbReference>
<reference evidence="3" key="1">
    <citation type="submission" date="2021-02" db="EMBL/GenBank/DDBJ databases">
        <authorList>
            <person name="Nowell W R."/>
        </authorList>
    </citation>
    <scope>NUCLEOTIDE SEQUENCE</scope>
</reference>
<evidence type="ECO:0000313" key="5">
    <source>
        <dbReference type="Proteomes" id="UP000681720"/>
    </source>
</evidence>
<evidence type="ECO:0000313" key="4">
    <source>
        <dbReference type="EMBL" id="CAF5004888.1"/>
    </source>
</evidence>
<dbReference type="EMBL" id="CAJOBJ010208790">
    <property type="protein sequence ID" value="CAF5004888.1"/>
    <property type="molecule type" value="Genomic_DNA"/>
</dbReference>
<dbReference type="GO" id="GO:0005783">
    <property type="term" value="C:endoplasmic reticulum"/>
    <property type="evidence" value="ECO:0007669"/>
    <property type="project" value="TreeGrafter"/>
</dbReference>
<dbReference type="GO" id="GO:0005793">
    <property type="term" value="C:endoplasmic reticulum-Golgi intermediate compartment"/>
    <property type="evidence" value="ECO:0007669"/>
    <property type="project" value="TreeGrafter"/>
</dbReference>
<dbReference type="GO" id="GO:0072384">
    <property type="term" value="P:organelle transport along microtubule"/>
    <property type="evidence" value="ECO:0007669"/>
    <property type="project" value="TreeGrafter"/>
</dbReference>
<proteinExistence type="predicted"/>